<feature type="region of interest" description="Disordered" evidence="1">
    <location>
        <begin position="78"/>
        <end position="118"/>
    </location>
</feature>
<dbReference type="InterPro" id="IPR035451">
    <property type="entry name" value="Ada-like_dom_sf"/>
</dbReference>
<dbReference type="Gene3D" id="3.40.10.10">
    <property type="entry name" value="DNA Methylphosphotriester Repair Domain"/>
    <property type="match status" value="1"/>
</dbReference>
<comment type="caution">
    <text evidence="3">The sequence shown here is derived from an EMBL/GenBank/DDBJ whole genome shotgun (WGS) entry which is preliminary data.</text>
</comment>
<organism evidence="3 4">
    <name type="scientific">Ohtaekwangia kribbensis</name>
    <dbReference type="NCBI Taxonomy" id="688913"/>
    <lineage>
        <taxon>Bacteria</taxon>
        <taxon>Pseudomonadati</taxon>
        <taxon>Bacteroidota</taxon>
        <taxon>Cytophagia</taxon>
        <taxon>Cytophagales</taxon>
        <taxon>Fulvivirgaceae</taxon>
        <taxon>Ohtaekwangia</taxon>
    </lineage>
</organism>
<dbReference type="RefSeq" id="WP_377580631.1">
    <property type="nucleotide sequence ID" value="NZ_JBHTKA010000007.1"/>
</dbReference>
<keyword evidence="4" id="KW-1185">Reference proteome</keyword>
<evidence type="ECO:0000256" key="1">
    <source>
        <dbReference type="SAM" id="MobiDB-lite"/>
    </source>
</evidence>
<dbReference type="SUPFAM" id="SSF57884">
    <property type="entry name" value="Ada DNA repair protein, N-terminal domain (N-Ada 10)"/>
    <property type="match status" value="1"/>
</dbReference>
<dbReference type="EMBL" id="JBHTKA010000007">
    <property type="protein sequence ID" value="MFD1001184.1"/>
    <property type="molecule type" value="Genomic_DNA"/>
</dbReference>
<protein>
    <submittedName>
        <fullName evidence="3">Uncharacterized protein</fullName>
    </submittedName>
</protein>
<proteinExistence type="predicted"/>
<evidence type="ECO:0000256" key="2">
    <source>
        <dbReference type="SAM" id="SignalP"/>
    </source>
</evidence>
<feature type="compositionally biased region" description="Polar residues" evidence="1">
    <location>
        <begin position="98"/>
        <end position="118"/>
    </location>
</feature>
<evidence type="ECO:0000313" key="3">
    <source>
        <dbReference type="EMBL" id="MFD1001184.1"/>
    </source>
</evidence>
<evidence type="ECO:0000313" key="4">
    <source>
        <dbReference type="Proteomes" id="UP001597112"/>
    </source>
</evidence>
<dbReference type="PROSITE" id="PS51257">
    <property type="entry name" value="PROKAR_LIPOPROTEIN"/>
    <property type="match status" value="1"/>
</dbReference>
<feature type="chain" id="PRO_5047383398" evidence="2">
    <location>
        <begin position="29"/>
        <end position="143"/>
    </location>
</feature>
<dbReference type="Proteomes" id="UP001597112">
    <property type="component" value="Unassembled WGS sequence"/>
</dbReference>
<sequence>MRFNNYIVRTTVLFLFLVLLQGCAFSQADDQTVYITRTGNKYHKSTCQYLKHSRIGIEISVAKEQGYTPCSACHPGSTKNPVAPAKPQQQTKQQIQQVRGSSEKVTASEKTVTASRQCTAKTKSGSRCKRITQNANGKCWQHQ</sequence>
<accession>A0ABW3K6B7</accession>
<keyword evidence="2" id="KW-0732">Signal</keyword>
<feature type="signal peptide" evidence="2">
    <location>
        <begin position="1"/>
        <end position="28"/>
    </location>
</feature>
<feature type="compositionally biased region" description="Low complexity" evidence="1">
    <location>
        <begin position="88"/>
        <end position="97"/>
    </location>
</feature>
<reference evidence="4" key="1">
    <citation type="journal article" date="2019" name="Int. J. Syst. Evol. Microbiol.">
        <title>The Global Catalogue of Microorganisms (GCM) 10K type strain sequencing project: providing services to taxonomists for standard genome sequencing and annotation.</title>
        <authorList>
            <consortium name="The Broad Institute Genomics Platform"/>
            <consortium name="The Broad Institute Genome Sequencing Center for Infectious Disease"/>
            <person name="Wu L."/>
            <person name="Ma J."/>
        </authorList>
    </citation>
    <scope>NUCLEOTIDE SEQUENCE [LARGE SCALE GENOMIC DNA]</scope>
    <source>
        <strain evidence="4">CCUG 58938</strain>
    </source>
</reference>
<gene>
    <name evidence="3" type="ORF">ACFQ21_17785</name>
</gene>
<name>A0ABW3K6B7_9BACT</name>